<reference evidence="4" key="1">
    <citation type="journal article" date="2011" name="J. Bacteriol.">
        <title>Genome sequences of eight morphologically diverse alphaproteobacteria.</title>
        <authorList>
            <consortium name="US DOE Joint Genome Institute"/>
            <person name="Brown P.J."/>
            <person name="Kysela D.T."/>
            <person name="Buechlein A."/>
            <person name="Hemmerich C."/>
            <person name="Brun Y.V."/>
        </authorList>
    </citation>
    <scope>NUCLEOTIDE SEQUENCE [LARGE SCALE GENOMIC DNA]</scope>
    <source>
        <strain evidence="4">ATCC 49814 / DSM 5838 / IFAM 1418</strain>
    </source>
</reference>
<dbReference type="Pfam" id="PF04264">
    <property type="entry name" value="YceI"/>
    <property type="match status" value="1"/>
</dbReference>
<feature type="chain" id="PRO_5002973975" evidence="1">
    <location>
        <begin position="27"/>
        <end position="239"/>
    </location>
</feature>
<organism evidence="3 4">
    <name type="scientific">Hirschia baltica (strain ATCC 49814 / DSM 5838 / IFAM 1418)</name>
    <dbReference type="NCBI Taxonomy" id="582402"/>
    <lineage>
        <taxon>Bacteria</taxon>
        <taxon>Pseudomonadati</taxon>
        <taxon>Pseudomonadota</taxon>
        <taxon>Alphaproteobacteria</taxon>
        <taxon>Hyphomonadales</taxon>
        <taxon>Hyphomonadaceae</taxon>
        <taxon>Hirschia</taxon>
    </lineage>
</organism>
<dbReference type="Gene3D" id="2.40.128.110">
    <property type="entry name" value="Lipid/polyisoprenoid-binding, YceI-like"/>
    <property type="match status" value="1"/>
</dbReference>
<dbReference type="OrthoDB" id="9811006at2"/>
<dbReference type="SMART" id="SM00867">
    <property type="entry name" value="YceI"/>
    <property type="match status" value="1"/>
</dbReference>
<gene>
    <name evidence="3" type="ordered locus">Hbal_1167</name>
</gene>
<evidence type="ECO:0000256" key="1">
    <source>
        <dbReference type="SAM" id="SignalP"/>
    </source>
</evidence>
<keyword evidence="1" id="KW-0732">Signal</keyword>
<accession>C6XI33</accession>
<dbReference type="Proteomes" id="UP000002745">
    <property type="component" value="Chromosome"/>
</dbReference>
<protein>
    <submittedName>
        <fullName evidence="3">YceI family protein</fullName>
    </submittedName>
</protein>
<dbReference type="InterPro" id="IPR007372">
    <property type="entry name" value="Lipid/polyisoprenoid-bd_YceI"/>
</dbReference>
<dbReference type="PANTHER" id="PTHR34406">
    <property type="entry name" value="PROTEIN YCEI"/>
    <property type="match status" value="1"/>
</dbReference>
<dbReference type="SUPFAM" id="SSF101874">
    <property type="entry name" value="YceI-like"/>
    <property type="match status" value="1"/>
</dbReference>
<dbReference type="PANTHER" id="PTHR34406:SF1">
    <property type="entry name" value="PROTEIN YCEI"/>
    <property type="match status" value="1"/>
</dbReference>
<feature type="domain" description="Lipid/polyisoprenoid-binding YceI-like" evidence="2">
    <location>
        <begin position="61"/>
        <end position="230"/>
    </location>
</feature>
<dbReference type="RefSeq" id="WP_015827009.1">
    <property type="nucleotide sequence ID" value="NC_012982.1"/>
</dbReference>
<evidence type="ECO:0000313" key="3">
    <source>
        <dbReference type="EMBL" id="ACT58859.1"/>
    </source>
</evidence>
<dbReference type="PROSITE" id="PS51257">
    <property type="entry name" value="PROKAR_LIPOPROTEIN"/>
    <property type="match status" value="1"/>
</dbReference>
<proteinExistence type="predicted"/>
<dbReference type="eggNOG" id="COG2353">
    <property type="taxonomic scope" value="Bacteria"/>
</dbReference>
<name>C6XI33_HIRBI</name>
<sequence length="239" mass="25163">MKKTTILGTLASVSLLALVACQPENATAEAAPQETTPAVEAVDTAAAEAVAAQLAETAAGVYNVEKTHAFLFWELSHGGLSTYTAKFTDWDASINFDPANPAASTVTASIDPTSVETDHPTKADEWHTELANDFFKAAEFPAITFNSTSAKVTGPNTGIVTGDLTFLGVTKTIDLDVTYNGVGNKPWLGDLDVIGFDATTTITRSDYGLTKHVDNGIGDEVTIKISAEFVQAEEETAAE</sequence>
<evidence type="ECO:0000313" key="4">
    <source>
        <dbReference type="Proteomes" id="UP000002745"/>
    </source>
</evidence>
<keyword evidence="4" id="KW-1185">Reference proteome</keyword>
<dbReference type="InterPro" id="IPR036761">
    <property type="entry name" value="TTHA0802/YceI-like_sf"/>
</dbReference>
<dbReference type="AlphaFoldDB" id="C6XI33"/>
<dbReference type="KEGG" id="hba:Hbal_1167"/>
<dbReference type="HOGENOM" id="CLU_071003_1_1_5"/>
<dbReference type="EMBL" id="CP001678">
    <property type="protein sequence ID" value="ACT58859.1"/>
    <property type="molecule type" value="Genomic_DNA"/>
</dbReference>
<evidence type="ECO:0000259" key="2">
    <source>
        <dbReference type="SMART" id="SM00867"/>
    </source>
</evidence>
<dbReference type="STRING" id="582402.Hbal_1167"/>
<feature type="signal peptide" evidence="1">
    <location>
        <begin position="1"/>
        <end position="26"/>
    </location>
</feature>